<sequence length="131" mass="14969">MFATLRKSYTYYAVLFLVFVLSVVYAQEGGDENTQGGAQGAGEQGDDDNSSVGTEITPRNFDFNVGGDFDRSREIDDDDFRRCRTNRRFCSNFNRRIFFSCEGGMFVLNRCPRGTVCRYSFGQQECQRLLL</sequence>
<reference evidence="4" key="1">
    <citation type="submission" date="2017-01" db="EMBL/GenBank/DDBJ databases">
        <authorList>
            <person name="Wang Y."/>
            <person name="White M."/>
            <person name="Kvist S."/>
            <person name="Moncalvo J.-M."/>
        </authorList>
    </citation>
    <scope>NUCLEOTIDE SEQUENCE [LARGE SCALE GENOMIC DNA]</scope>
    <source>
        <strain evidence="4">COL-18-3</strain>
    </source>
</reference>
<organism evidence="3 4">
    <name type="scientific">Zancudomyces culisetae</name>
    <name type="common">Gut fungus</name>
    <name type="synonym">Smittium culisetae</name>
    <dbReference type="NCBI Taxonomy" id="1213189"/>
    <lineage>
        <taxon>Eukaryota</taxon>
        <taxon>Fungi</taxon>
        <taxon>Fungi incertae sedis</taxon>
        <taxon>Zoopagomycota</taxon>
        <taxon>Kickxellomycotina</taxon>
        <taxon>Harpellomycetes</taxon>
        <taxon>Harpellales</taxon>
        <taxon>Legeriomycetaceae</taxon>
        <taxon>Zancudomyces</taxon>
    </lineage>
</organism>
<evidence type="ECO:0008006" key="5">
    <source>
        <dbReference type="Google" id="ProtNLM"/>
    </source>
</evidence>
<dbReference type="EMBL" id="LSSK01000021">
    <property type="protein sequence ID" value="OMH86035.1"/>
    <property type="molecule type" value="Genomic_DNA"/>
</dbReference>
<proteinExistence type="predicted"/>
<evidence type="ECO:0000256" key="1">
    <source>
        <dbReference type="SAM" id="MobiDB-lite"/>
    </source>
</evidence>
<feature type="signal peptide" evidence="2">
    <location>
        <begin position="1"/>
        <end position="26"/>
    </location>
</feature>
<name>A0A1R1PYL3_ZANCU</name>
<evidence type="ECO:0000256" key="2">
    <source>
        <dbReference type="SAM" id="SignalP"/>
    </source>
</evidence>
<feature type="region of interest" description="Disordered" evidence="1">
    <location>
        <begin position="31"/>
        <end position="61"/>
    </location>
</feature>
<evidence type="ECO:0000313" key="4">
    <source>
        <dbReference type="Proteomes" id="UP000188320"/>
    </source>
</evidence>
<comment type="caution">
    <text evidence="3">The sequence shown here is derived from an EMBL/GenBank/DDBJ whole genome shotgun (WGS) entry which is preliminary data.</text>
</comment>
<gene>
    <name evidence="3" type="ORF">AX774_g416</name>
</gene>
<dbReference type="AlphaFoldDB" id="A0A1R1PYL3"/>
<dbReference type="Proteomes" id="UP000188320">
    <property type="component" value="Unassembled WGS sequence"/>
</dbReference>
<keyword evidence="2" id="KW-0732">Signal</keyword>
<feature type="chain" id="PRO_5012955179" description="Chitin-binding type-2 domain-containing protein" evidence="2">
    <location>
        <begin position="27"/>
        <end position="131"/>
    </location>
</feature>
<accession>A0A1R1PYL3</accession>
<protein>
    <recommendedName>
        <fullName evidence="5">Chitin-binding type-2 domain-containing protein</fullName>
    </recommendedName>
</protein>
<keyword evidence="4" id="KW-1185">Reference proteome</keyword>
<evidence type="ECO:0000313" key="3">
    <source>
        <dbReference type="EMBL" id="OMH86035.1"/>
    </source>
</evidence>